<dbReference type="Pfam" id="PF14200">
    <property type="entry name" value="RicinB_lectin_2"/>
    <property type="match status" value="2"/>
</dbReference>
<evidence type="ECO:0000256" key="5">
    <source>
        <dbReference type="ARBA" id="ARBA00022801"/>
    </source>
</evidence>
<comment type="function">
    <text evidence="1">Alpha-L-fucosidase is responsible for hydrolyzing the alpha-1,6-linked fucose joined to the reducing-end N-acetylglucosamine of the carbohydrate moieties of glycoproteins.</text>
</comment>
<dbReference type="PANTHER" id="PTHR10030:SF37">
    <property type="entry name" value="ALPHA-L-FUCOSIDASE-RELATED"/>
    <property type="match status" value="1"/>
</dbReference>
<dbReference type="Gene3D" id="3.20.20.80">
    <property type="entry name" value="Glycosidases"/>
    <property type="match status" value="1"/>
</dbReference>
<dbReference type="InterPro" id="IPR008979">
    <property type="entry name" value="Galactose-bd-like_sf"/>
</dbReference>
<dbReference type="PRINTS" id="PR00741">
    <property type="entry name" value="GLHYDRLASE29"/>
</dbReference>
<comment type="caution">
    <text evidence="9">The sequence shown here is derived from an EMBL/GenBank/DDBJ whole genome shotgun (WGS) entry which is preliminary data.</text>
</comment>
<gene>
    <name evidence="9" type="ORF">HCN08_34265</name>
</gene>
<dbReference type="Pfam" id="PF01120">
    <property type="entry name" value="Alpha_L_fucos"/>
    <property type="match status" value="1"/>
</dbReference>
<evidence type="ECO:0000313" key="9">
    <source>
        <dbReference type="EMBL" id="NJP48426.1"/>
    </source>
</evidence>
<dbReference type="SUPFAM" id="SSF51445">
    <property type="entry name" value="(Trans)glycosidases"/>
    <property type="match status" value="1"/>
</dbReference>
<evidence type="ECO:0000256" key="7">
    <source>
        <dbReference type="SAM" id="MobiDB-lite"/>
    </source>
</evidence>
<dbReference type="CDD" id="cd00161">
    <property type="entry name" value="beta-trefoil_Ricin-like"/>
    <property type="match status" value="1"/>
</dbReference>
<dbReference type="EMBL" id="JAATEJ010000053">
    <property type="protein sequence ID" value="NJP48426.1"/>
    <property type="molecule type" value="Genomic_DNA"/>
</dbReference>
<evidence type="ECO:0000256" key="6">
    <source>
        <dbReference type="ARBA" id="ARBA00023295"/>
    </source>
</evidence>
<keyword evidence="5" id="KW-0378">Hydrolase</keyword>
<organism evidence="9 10">
    <name type="scientific">Actinacidiphila epipremni</name>
    <dbReference type="NCBI Taxonomy" id="2053013"/>
    <lineage>
        <taxon>Bacteria</taxon>
        <taxon>Bacillati</taxon>
        <taxon>Actinomycetota</taxon>
        <taxon>Actinomycetes</taxon>
        <taxon>Kitasatosporales</taxon>
        <taxon>Streptomycetaceae</taxon>
        <taxon>Actinacidiphila</taxon>
    </lineage>
</organism>
<keyword evidence="4" id="KW-0732">Signal</keyword>
<feature type="compositionally biased region" description="Polar residues" evidence="7">
    <location>
        <begin position="531"/>
        <end position="554"/>
    </location>
</feature>
<proteinExistence type="inferred from homology"/>
<dbReference type="PROSITE" id="PS51318">
    <property type="entry name" value="TAT"/>
    <property type="match status" value="1"/>
</dbReference>
<dbReference type="Gene3D" id="2.60.120.260">
    <property type="entry name" value="Galactose-binding domain-like"/>
    <property type="match status" value="1"/>
</dbReference>
<dbReference type="SMART" id="SM00812">
    <property type="entry name" value="Alpha_L_fucos"/>
    <property type="match status" value="1"/>
</dbReference>
<dbReference type="SUPFAM" id="SSF49785">
    <property type="entry name" value="Galactose-binding domain-like"/>
    <property type="match status" value="1"/>
</dbReference>
<feature type="region of interest" description="Disordered" evidence="7">
    <location>
        <begin position="527"/>
        <end position="554"/>
    </location>
</feature>
<feature type="domain" description="F5/8 type C" evidence="8">
    <location>
        <begin position="507"/>
        <end position="651"/>
    </location>
</feature>
<comment type="similarity">
    <text evidence="2">Belongs to the glycosyl hydrolase 29 family.</text>
</comment>
<dbReference type="InterPro" id="IPR006311">
    <property type="entry name" value="TAT_signal"/>
</dbReference>
<sequence length="796" mass="85585">MRSIPISVRFCSDEETIVPRPAPSRRSVLTGIAAATAAAAVGHIAAAPPTAAATAAPQPIPLQPLRIPVSDLGLSQQPDSKVAWLQDARLGMFIHWGVYSGPAKGEWWMHNAPITPSDYRKYVTDATDEQFTADAYDPTAWAKLATDFGAKYTVLTTRHHDGFALWPLNHPNAWSAGQSPLNRDFVKDYVAAVRAAGLKVGLYYSPIDWRYPGYYDVTGTDCAPNPWNYTTDPAHKENARVMKTEVYESVKELVTQYGTIDDLWWDGGWIAEQGTDADGAYFWEPGQYRDTANQWPVDAAYGETDSSGKPLGLMGMVRKHQPDIVTTSRSGWVGDYASEEGGSVPTGAIRSGQATEKVFTVGTSWGYNSDGKVMSYTNAMNILVNSWVRDMTVMVNIGPDRHGTVPTAQQNLLRQIGTFMKACGDSVYGTRGGPWQPVEGQYGFTYKNSTVFAHLLPGYGGTAFTTPPIGDAKVSKVYDVATGSALTYSLGSDGRVSVSGINRTRYADDSVIGIVLDRSVQPADIAAGRTATASSQESGNPASNAVDSSTATRWSASSGSAGQWLKVDLGSTKSVTGVRVAWESDVDYLYRVEGSTDNTSWTTLADFTATPLSGQVQSVAFTAQVRYIRVTVTGLPAGSWASIRSLQVFDRPFAADLGTYRLVNRNSGKVLDVNGASLADGAAVIQWPSTGGTNQHWHVQANGDGTYRLVNLRSGKLLDSPGSSAQGAALDQWTDTSSTNQWWKLVPSSTSGYYQLVNARTGWCVDVANGSTADGAAIIQWPVTGGANQDWQLVPV</sequence>
<dbReference type="InterPro" id="IPR000933">
    <property type="entry name" value="Glyco_hydro_29"/>
</dbReference>
<dbReference type="SUPFAM" id="SSF50370">
    <property type="entry name" value="Ricin B-like lectins"/>
    <property type="match status" value="1"/>
</dbReference>
<dbReference type="InterPro" id="IPR035992">
    <property type="entry name" value="Ricin_B-like_lectins"/>
</dbReference>
<keyword evidence="6" id="KW-0326">Glycosidase</keyword>
<dbReference type="Gene3D" id="2.80.10.50">
    <property type="match status" value="3"/>
</dbReference>
<dbReference type="PROSITE" id="PS50022">
    <property type="entry name" value="FA58C_3"/>
    <property type="match status" value="1"/>
</dbReference>
<reference evidence="9 10" key="1">
    <citation type="submission" date="2020-03" db="EMBL/GenBank/DDBJ databases">
        <title>WGS of actinomycetes isolated from Thailand.</title>
        <authorList>
            <person name="Thawai C."/>
        </authorList>
    </citation>
    <scope>NUCLEOTIDE SEQUENCE [LARGE SCALE GENOMIC DNA]</scope>
    <source>
        <strain evidence="9 10">PRB2-1</strain>
    </source>
</reference>
<dbReference type="PANTHER" id="PTHR10030">
    <property type="entry name" value="ALPHA-L-FUCOSIDASE"/>
    <property type="match status" value="1"/>
</dbReference>
<dbReference type="InterPro" id="IPR017853">
    <property type="entry name" value="GH"/>
</dbReference>
<dbReference type="Proteomes" id="UP000734511">
    <property type="component" value="Unassembled WGS sequence"/>
</dbReference>
<dbReference type="SMART" id="SM00458">
    <property type="entry name" value="RICIN"/>
    <property type="match status" value="1"/>
</dbReference>
<evidence type="ECO:0000256" key="3">
    <source>
        <dbReference type="ARBA" id="ARBA00012662"/>
    </source>
</evidence>
<dbReference type="InterPro" id="IPR000772">
    <property type="entry name" value="Ricin_B_lectin"/>
</dbReference>
<accession>A0ABX0ZYZ2</accession>
<dbReference type="InterPro" id="IPR000421">
    <property type="entry name" value="FA58C"/>
</dbReference>
<dbReference type="PROSITE" id="PS50231">
    <property type="entry name" value="RICIN_B_LECTIN"/>
    <property type="match status" value="1"/>
</dbReference>
<evidence type="ECO:0000313" key="10">
    <source>
        <dbReference type="Proteomes" id="UP000734511"/>
    </source>
</evidence>
<dbReference type="EC" id="3.2.1.51" evidence="3"/>
<evidence type="ECO:0000256" key="1">
    <source>
        <dbReference type="ARBA" id="ARBA00004071"/>
    </source>
</evidence>
<protein>
    <recommendedName>
        <fullName evidence="3">alpha-L-fucosidase</fullName>
        <ecNumber evidence="3">3.2.1.51</ecNumber>
    </recommendedName>
</protein>
<dbReference type="InterPro" id="IPR016286">
    <property type="entry name" value="FUC_metazoa-typ"/>
</dbReference>
<dbReference type="InterPro" id="IPR057739">
    <property type="entry name" value="Glyco_hydro_29_N"/>
</dbReference>
<evidence type="ECO:0000256" key="2">
    <source>
        <dbReference type="ARBA" id="ARBA00007951"/>
    </source>
</evidence>
<evidence type="ECO:0000256" key="4">
    <source>
        <dbReference type="ARBA" id="ARBA00022729"/>
    </source>
</evidence>
<evidence type="ECO:0000259" key="8">
    <source>
        <dbReference type="PROSITE" id="PS50022"/>
    </source>
</evidence>
<dbReference type="Pfam" id="PF00754">
    <property type="entry name" value="F5_F8_type_C"/>
    <property type="match status" value="1"/>
</dbReference>
<keyword evidence="10" id="KW-1185">Reference proteome</keyword>
<name>A0ABX0ZYZ2_9ACTN</name>